<dbReference type="Proteomes" id="UP000202618">
    <property type="component" value="Segment"/>
</dbReference>
<accession>A0A172JIB4</accession>
<dbReference type="RefSeq" id="YP_009283106.1">
    <property type="nucleotide sequence ID" value="NC_031039.1"/>
</dbReference>
<dbReference type="GeneID" id="29058920"/>
<reference evidence="1 2" key="1">
    <citation type="journal article" date="2016" name="Virology">
        <title>The genome of AR9, a giant transducing Bacillus phage encoding two multisubunit RNA polymerases.</title>
        <authorList>
            <person name="Lavysh D."/>
            <person name="Sokolova M."/>
            <person name="Minakhin L."/>
            <person name="Yakunina M."/>
            <person name="Artamonova T."/>
            <person name="Kozyavkin S."/>
            <person name="Makarova K.S."/>
            <person name="Koonin E.V."/>
            <person name="Severinov K."/>
        </authorList>
    </citation>
    <scope>NUCLEOTIDE SEQUENCE [LARGE SCALE GENOMIC DNA]</scope>
</reference>
<name>A0A172JIB4_BPPB1</name>
<evidence type="ECO:0000313" key="2">
    <source>
        <dbReference type="Proteomes" id="UP000202618"/>
    </source>
</evidence>
<protein>
    <submittedName>
        <fullName evidence="1">Uncharacterized protein</fullName>
    </submittedName>
</protein>
<gene>
    <name evidence="1" type="ORF">AR9_g202</name>
</gene>
<dbReference type="EMBL" id="KU878088">
    <property type="protein sequence ID" value="AMS01286.1"/>
    <property type="molecule type" value="Genomic_DNA"/>
</dbReference>
<sequence length="316" mass="37689">MKKVLYAIGTPLGETGKFSFIPNANNDGPMFVEDKEKLIKLISDDPVAFDTWNIYEFPVLVHDIDYYSDFREKSSFTLRKNEKFTCYYNSITKELLWNFKPDELLCGKPVRITILDNPRIINDKIINDNTNYTSRISEDILEFNFDLFMKVQREIYLKYELNTKDEGIHLTDRYFMQIFEEIHEVKREENDMKVIEEILDIVMYLGSTYCTFDKNLIDHGKKVFVKKGYEYGFTKRDIHTLMDRVSSSLMVVRRLYPERKWHRKNSNTIENRDKIAMDTIRELIWELLEYVLFINLNGFNGVIDSMMITKQLKNLK</sequence>
<organism evidence="1 2">
    <name type="scientific">Bacillus phage AR9</name>
    <dbReference type="NCBI Taxonomy" id="1815509"/>
    <lineage>
        <taxon>Viruses</taxon>
        <taxon>Duplodnaviria</taxon>
        <taxon>Heunggongvirae</taxon>
        <taxon>Uroviricota</taxon>
        <taxon>Caudoviricetes</taxon>
        <taxon>Takahashivirus</taxon>
        <taxon>Bacillus phage PBS1</taxon>
    </lineage>
</organism>
<dbReference type="KEGG" id="vg:29058920"/>
<evidence type="ECO:0000313" key="1">
    <source>
        <dbReference type="EMBL" id="AMS01286.1"/>
    </source>
</evidence>
<proteinExistence type="predicted"/>